<dbReference type="Proteomes" id="UP000295164">
    <property type="component" value="Unassembled WGS sequence"/>
</dbReference>
<feature type="region of interest" description="Disordered" evidence="1">
    <location>
        <begin position="382"/>
        <end position="404"/>
    </location>
</feature>
<dbReference type="InterPro" id="IPR014917">
    <property type="entry name" value="DUF1800"/>
</dbReference>
<organism evidence="2 3">
    <name type="scientific">Flaviaesturariibacter aridisoli</name>
    <dbReference type="NCBI Taxonomy" id="2545761"/>
    <lineage>
        <taxon>Bacteria</taxon>
        <taxon>Pseudomonadati</taxon>
        <taxon>Bacteroidota</taxon>
        <taxon>Chitinophagia</taxon>
        <taxon>Chitinophagales</taxon>
        <taxon>Chitinophagaceae</taxon>
        <taxon>Flaviaestuariibacter</taxon>
    </lineage>
</organism>
<gene>
    <name evidence="2" type="ORF">E0486_10185</name>
</gene>
<evidence type="ECO:0000313" key="2">
    <source>
        <dbReference type="EMBL" id="TCZ70984.1"/>
    </source>
</evidence>
<dbReference type="OrthoDB" id="9772295at2"/>
<protein>
    <submittedName>
        <fullName evidence="2">DUF1800 domain-containing protein</fullName>
    </submittedName>
</protein>
<keyword evidence="3" id="KW-1185">Reference proteome</keyword>
<dbReference type="AlphaFoldDB" id="A0A4R4E2N4"/>
<dbReference type="RefSeq" id="WP_131852067.1">
    <property type="nucleotide sequence ID" value="NZ_SKFH01000014.1"/>
</dbReference>
<dbReference type="Pfam" id="PF08811">
    <property type="entry name" value="DUF1800"/>
    <property type="match status" value="1"/>
</dbReference>
<comment type="caution">
    <text evidence="2">The sequence shown here is derived from an EMBL/GenBank/DDBJ whole genome shotgun (WGS) entry which is preliminary data.</text>
</comment>
<evidence type="ECO:0000313" key="3">
    <source>
        <dbReference type="Proteomes" id="UP000295164"/>
    </source>
</evidence>
<dbReference type="EMBL" id="SKFH01000014">
    <property type="protein sequence ID" value="TCZ70984.1"/>
    <property type="molecule type" value="Genomic_DNA"/>
</dbReference>
<evidence type="ECO:0000256" key="1">
    <source>
        <dbReference type="SAM" id="MobiDB-lite"/>
    </source>
</evidence>
<sequence>MPDNQTHNQHLLWRAGFGPSADDLAATGSRRPSEWYARLRAASQAEPAYIDAVDDSLRSLVAGAMEGGAMARPEDADTRRLLRERSRQAVKTLNLTWLAQLVTSPQQLREKMAFFWHGHFAARNLNVFYQQQLLDVIRRGALGSFRTLLHEVSKSAAMLNFLNAQQNKKDHPNENFAREVMELFTLGRGHYTENDVKEAARAFTGWSANFRGDFVYRRGQHDGGLKTVLGSTGNLEGEAVLDLLLAQKQTARHITRKIYRFFVNEEADEKRVDWLSERFYRNDYNIQGLLDDIFGSTWFCEAKNIGTRIKSPIELLVGMQRMLPMKLANEESLLLVQRVLGQQLFYPPNVAGWPGGRSWIDASTLMMRMRIPMLLNDQDDFNVRPKSDDDSTGGRMEVQPAAQRGGGRVINTHIEWARYTKHFDAVPRPQLLQALTGHLLQTPLRVPVTTVLGFVNDSTREAFIRSATLQVMSLPEYQLC</sequence>
<name>A0A4R4E2N4_9BACT</name>
<accession>A0A4R4E2N4</accession>
<proteinExistence type="predicted"/>
<reference evidence="2 3" key="1">
    <citation type="submission" date="2019-03" db="EMBL/GenBank/DDBJ databases">
        <authorList>
            <person name="Kim M.K.M."/>
        </authorList>
    </citation>
    <scope>NUCLEOTIDE SEQUENCE [LARGE SCALE GENOMIC DNA]</scope>
    <source>
        <strain evidence="2 3">17J68-15</strain>
    </source>
</reference>